<dbReference type="CDD" id="cd18818">
    <property type="entry name" value="GH43_GbtXyl43B-like"/>
    <property type="match status" value="1"/>
</dbReference>
<dbReference type="GO" id="GO:0005975">
    <property type="term" value="P:carbohydrate metabolic process"/>
    <property type="evidence" value="ECO:0007669"/>
    <property type="project" value="InterPro"/>
</dbReference>
<dbReference type="AlphaFoldDB" id="C7G8V6"/>
<evidence type="ECO:0000313" key="5">
    <source>
        <dbReference type="EMBL" id="EEV01746.1"/>
    </source>
</evidence>
<dbReference type="HOGENOM" id="CLU_018477_0_0_9"/>
<dbReference type="SUPFAM" id="SSF75005">
    <property type="entry name" value="Arabinanase/levansucrase/invertase"/>
    <property type="match status" value="1"/>
</dbReference>
<evidence type="ECO:0000256" key="4">
    <source>
        <dbReference type="ARBA" id="ARBA00023295"/>
    </source>
</evidence>
<dbReference type="InterPro" id="IPR023296">
    <property type="entry name" value="Glyco_hydro_beta-prop_sf"/>
</dbReference>
<comment type="caution">
    <text evidence="5">The sequence shown here is derived from an EMBL/GenBank/DDBJ whole genome shotgun (WGS) entry which is preliminary data.</text>
</comment>
<dbReference type="Proteomes" id="UP000004828">
    <property type="component" value="Unassembled WGS sequence"/>
</dbReference>
<organism evidence="5 6">
    <name type="scientific">Roseburia intestinalis L1-82</name>
    <dbReference type="NCBI Taxonomy" id="536231"/>
    <lineage>
        <taxon>Bacteria</taxon>
        <taxon>Bacillati</taxon>
        <taxon>Bacillota</taxon>
        <taxon>Clostridia</taxon>
        <taxon>Lachnospirales</taxon>
        <taxon>Lachnospiraceae</taxon>
        <taxon>Roseburia</taxon>
    </lineage>
</organism>
<dbReference type="GO" id="GO:0004553">
    <property type="term" value="F:hydrolase activity, hydrolyzing O-glycosyl compounds"/>
    <property type="evidence" value="ECO:0007669"/>
    <property type="project" value="InterPro"/>
</dbReference>
<proteinExistence type="inferred from homology"/>
<comment type="similarity">
    <text evidence="1">Belongs to the glycosyl hydrolase 43 family.</text>
</comment>
<gene>
    <name evidence="5" type="ORF">ROSINTL182_06332</name>
</gene>
<name>C7G8V6_9FIRM</name>
<accession>C7G8V6</accession>
<evidence type="ECO:0000313" key="6">
    <source>
        <dbReference type="Proteomes" id="UP000004828"/>
    </source>
</evidence>
<keyword evidence="2" id="KW-0732">Signal</keyword>
<dbReference type="PANTHER" id="PTHR43817">
    <property type="entry name" value="GLYCOSYL HYDROLASE"/>
    <property type="match status" value="1"/>
</dbReference>
<keyword evidence="3 5" id="KW-0378">Hydrolase</keyword>
<evidence type="ECO:0000256" key="1">
    <source>
        <dbReference type="ARBA" id="ARBA00009865"/>
    </source>
</evidence>
<dbReference type="EMBL" id="ABYJ02000059">
    <property type="protein sequence ID" value="EEV01746.1"/>
    <property type="molecule type" value="Genomic_DNA"/>
</dbReference>
<dbReference type="Gene3D" id="2.115.10.20">
    <property type="entry name" value="Glycosyl hydrolase domain, family 43"/>
    <property type="match status" value="1"/>
</dbReference>
<protein>
    <submittedName>
        <fullName evidence="5">Glycosyl hydrolase, family 43</fullName>
    </submittedName>
</protein>
<dbReference type="Pfam" id="PF04616">
    <property type="entry name" value="Glyco_hydro_43"/>
    <property type="match status" value="1"/>
</dbReference>
<sequence length="617" mass="70751">MWGEKEMFYLLNYTRKPVSSILYDARLAYSMHLAISDDGEKFQALNHNSGVLFVKATENEDGSLNPKSIKNPFIFQLKEEGYGVVAVRTKADGEDDEESRGCVVLFFTKDFLEYEELGLFHLEEQYVEEVICEFEEECYIVRWKNRDGICSVGQTSDIRKRDLDSVVMMTEETLQKSVILPKNAEIEGAVFHNMIEIPENLAERLEKKLLTPMNTGMSFPKQVIASSRSELNQFLAMVSYSDGTFVQKRVDWEFSDDIFREEGRYRIQGKVHQDNYLFPIAENRADPCIGRWNGKYYFIATNDADGNRTLYIREADTIPELLTAEEKLILDCETYPEIGGLLWAPEFHEIDGTLYIFHAATTGEFYCEESHVMQLKEGGNPTNKEDWSRPRRVVKKDGSKLCEDGKEITLDMTCFEWQGEYYAVWSQRQFLPKDLGAWLYIAKLNPKEPWKLLSDPVILSKPEYGWANNHTFVDEGPYALKSENTLYLTFSSAAVDTSYVVGLLHIEKGKDLLVRENWIKTNYPILTSRSVEGEFGTGHNAYVTDEDGIVWNTYHARQGVDGARSSGIRRVHFDIDGVPMLDLTEDRDLVEKYKKIETVLVVDKNGIGKRGGLYGTD</sequence>
<reference evidence="5 6" key="1">
    <citation type="submission" date="2009-08" db="EMBL/GenBank/DDBJ databases">
        <authorList>
            <person name="Weinstock G."/>
            <person name="Sodergren E."/>
            <person name="Clifton S."/>
            <person name="Fulton L."/>
            <person name="Fulton B."/>
            <person name="Courtney L."/>
            <person name="Fronick C."/>
            <person name="Harrison M."/>
            <person name="Strong C."/>
            <person name="Farmer C."/>
            <person name="Delahaunty K."/>
            <person name="Markovic C."/>
            <person name="Hall O."/>
            <person name="Minx P."/>
            <person name="Tomlinson C."/>
            <person name="Mitreva M."/>
            <person name="Nelson J."/>
            <person name="Hou S."/>
            <person name="Wollam A."/>
            <person name="Pepin K.H."/>
            <person name="Johnson M."/>
            <person name="Bhonagiri V."/>
            <person name="Nash W.E."/>
            <person name="Warren W."/>
            <person name="Chinwalla A."/>
            <person name="Mardis E.R."/>
            <person name="Wilson R.K."/>
        </authorList>
    </citation>
    <scope>NUCLEOTIDE SEQUENCE [LARGE SCALE GENOMIC DNA]</scope>
    <source>
        <strain evidence="5 6">L1-82</strain>
    </source>
</reference>
<dbReference type="InterPro" id="IPR006710">
    <property type="entry name" value="Glyco_hydro_43"/>
</dbReference>
<dbReference type="PANTHER" id="PTHR43817:SF1">
    <property type="entry name" value="HYDROLASE, FAMILY 43, PUTATIVE (AFU_ORTHOLOGUE AFUA_3G01660)-RELATED"/>
    <property type="match status" value="1"/>
</dbReference>
<evidence type="ECO:0000256" key="2">
    <source>
        <dbReference type="ARBA" id="ARBA00022729"/>
    </source>
</evidence>
<keyword evidence="4" id="KW-0326">Glycosidase</keyword>
<evidence type="ECO:0000256" key="3">
    <source>
        <dbReference type="ARBA" id="ARBA00022801"/>
    </source>
</evidence>